<dbReference type="Gene3D" id="1.10.10.10">
    <property type="entry name" value="Winged helix-like DNA-binding domain superfamily/Winged helix DNA-binding domain"/>
    <property type="match status" value="1"/>
</dbReference>
<proteinExistence type="predicted"/>
<dbReference type="PROSITE" id="PS51197">
    <property type="entry name" value="HTH_RRF2_2"/>
    <property type="match status" value="1"/>
</dbReference>
<dbReference type="Proteomes" id="UP000287872">
    <property type="component" value="Unassembled WGS sequence"/>
</dbReference>
<keyword evidence="2" id="KW-1185">Reference proteome</keyword>
<dbReference type="Pfam" id="PF02082">
    <property type="entry name" value="Rrf2"/>
    <property type="match status" value="1"/>
</dbReference>
<dbReference type="RefSeq" id="WP_124996990.1">
    <property type="nucleotide sequence ID" value="NZ_BHYK01000001.1"/>
</dbReference>
<gene>
    <name evidence="1" type="ORF">Ctaglu_01020</name>
</gene>
<dbReference type="InterPro" id="IPR036388">
    <property type="entry name" value="WH-like_DNA-bd_sf"/>
</dbReference>
<accession>A0A401UG70</accession>
<dbReference type="PANTHER" id="PTHR33221:SF2">
    <property type="entry name" value="TRANSCRIPTIONAL REGULATOR"/>
    <property type="match status" value="1"/>
</dbReference>
<dbReference type="NCBIfam" id="TIGR00738">
    <property type="entry name" value="rrf2_super"/>
    <property type="match status" value="1"/>
</dbReference>
<comment type="caution">
    <text evidence="1">The sequence shown here is derived from an EMBL/GenBank/DDBJ whole genome shotgun (WGS) entry which is preliminary data.</text>
</comment>
<dbReference type="GO" id="GO:0005829">
    <property type="term" value="C:cytosol"/>
    <property type="evidence" value="ECO:0007669"/>
    <property type="project" value="TreeGrafter"/>
</dbReference>
<sequence length="137" mass="15378">MKITREADYGLRVVLNLCILGYGKKVEAKIISEKEGIPLRFLLKLLRKLTQVEIVKSYRGVNGGYTINKLPEQINLKDVIEAIDGPIAVNRCVIEPSFCNLNRSGVCTIHRAMTKVQKSLSSELESINFKQLMDGEV</sequence>
<evidence type="ECO:0000313" key="2">
    <source>
        <dbReference type="Proteomes" id="UP000287872"/>
    </source>
</evidence>
<dbReference type="PANTHER" id="PTHR33221">
    <property type="entry name" value="WINGED HELIX-TURN-HELIX TRANSCRIPTIONAL REGULATOR, RRF2 FAMILY"/>
    <property type="match status" value="1"/>
</dbReference>
<dbReference type="OrthoDB" id="9808360at2"/>
<dbReference type="InterPro" id="IPR000944">
    <property type="entry name" value="Tscrpt_reg_Rrf2"/>
</dbReference>
<organism evidence="1 2">
    <name type="scientific">Clostridium tagluense</name>
    <dbReference type="NCBI Taxonomy" id="360422"/>
    <lineage>
        <taxon>Bacteria</taxon>
        <taxon>Bacillati</taxon>
        <taxon>Bacillota</taxon>
        <taxon>Clostridia</taxon>
        <taxon>Eubacteriales</taxon>
        <taxon>Clostridiaceae</taxon>
        <taxon>Clostridium</taxon>
    </lineage>
</organism>
<dbReference type="SUPFAM" id="SSF46785">
    <property type="entry name" value="Winged helix' DNA-binding domain"/>
    <property type="match status" value="1"/>
</dbReference>
<dbReference type="EMBL" id="BHYK01000001">
    <property type="protein sequence ID" value="GCD08479.1"/>
    <property type="molecule type" value="Genomic_DNA"/>
</dbReference>
<reference evidence="1 2" key="1">
    <citation type="submission" date="2018-11" db="EMBL/GenBank/DDBJ databases">
        <title>Genome sequencing and assembly of Clostridium tagluense strain A121.</title>
        <authorList>
            <person name="Murakami T."/>
            <person name="Segawa T."/>
            <person name="Shcherbakova V.A."/>
            <person name="Mori H."/>
            <person name="Yoshimura Y."/>
        </authorList>
    </citation>
    <scope>NUCLEOTIDE SEQUENCE [LARGE SCALE GENOMIC DNA]</scope>
    <source>
        <strain evidence="1 2">A121</strain>
    </source>
</reference>
<protein>
    <submittedName>
        <fullName evidence="1">Transcriptional regulator</fullName>
    </submittedName>
</protein>
<dbReference type="AlphaFoldDB" id="A0A401UG70"/>
<evidence type="ECO:0000313" key="1">
    <source>
        <dbReference type="EMBL" id="GCD08479.1"/>
    </source>
</evidence>
<name>A0A401UG70_9CLOT</name>
<dbReference type="InterPro" id="IPR036390">
    <property type="entry name" value="WH_DNA-bd_sf"/>
</dbReference>
<dbReference type="GO" id="GO:0003700">
    <property type="term" value="F:DNA-binding transcription factor activity"/>
    <property type="evidence" value="ECO:0007669"/>
    <property type="project" value="TreeGrafter"/>
</dbReference>